<dbReference type="GO" id="GO:0004849">
    <property type="term" value="F:uridine kinase activity"/>
    <property type="evidence" value="ECO:0007669"/>
    <property type="project" value="UniProtKB-EC"/>
</dbReference>
<evidence type="ECO:0000313" key="20">
    <source>
        <dbReference type="Proteomes" id="UP000295756"/>
    </source>
</evidence>
<dbReference type="InterPro" id="IPR006083">
    <property type="entry name" value="PRK/URK"/>
</dbReference>
<dbReference type="RefSeq" id="WP_013102686.1">
    <property type="nucleotide sequence ID" value="NZ_CP037939.1"/>
</dbReference>
<organism evidence="19 20">
    <name type="scientific">Leuconostoc kimchii</name>
    <dbReference type="NCBI Taxonomy" id="136609"/>
    <lineage>
        <taxon>Bacteria</taxon>
        <taxon>Bacillati</taxon>
        <taxon>Bacillota</taxon>
        <taxon>Bacilli</taxon>
        <taxon>Lactobacillales</taxon>
        <taxon>Lactobacillaceae</taxon>
        <taxon>Leuconostoc</taxon>
    </lineage>
</organism>
<comment type="catalytic activity">
    <reaction evidence="15 16 17">
        <text>uridine + ATP = UMP + ADP + H(+)</text>
        <dbReference type="Rhea" id="RHEA:16825"/>
        <dbReference type="ChEBI" id="CHEBI:15378"/>
        <dbReference type="ChEBI" id="CHEBI:16704"/>
        <dbReference type="ChEBI" id="CHEBI:30616"/>
        <dbReference type="ChEBI" id="CHEBI:57865"/>
        <dbReference type="ChEBI" id="CHEBI:456216"/>
        <dbReference type="EC" id="2.7.1.48"/>
    </reaction>
</comment>
<evidence type="ECO:0000256" key="13">
    <source>
        <dbReference type="ARBA" id="ARBA00031452"/>
    </source>
</evidence>
<evidence type="ECO:0000256" key="10">
    <source>
        <dbReference type="ARBA" id="ARBA00022777"/>
    </source>
</evidence>
<dbReference type="Pfam" id="PF00485">
    <property type="entry name" value="PRK"/>
    <property type="match status" value="1"/>
</dbReference>
<evidence type="ECO:0000256" key="5">
    <source>
        <dbReference type="ARBA" id="ARBA00012137"/>
    </source>
</evidence>
<keyword evidence="20" id="KW-1185">Reference proteome</keyword>
<comment type="subcellular location">
    <subcellularLocation>
        <location evidence="1 16 17">Cytoplasm</location>
    </subcellularLocation>
</comment>
<comment type="pathway">
    <text evidence="2 16 17">Pyrimidine metabolism; UMP biosynthesis via salvage pathway; UMP from uridine: step 1/1.</text>
</comment>
<dbReference type="InterPro" id="IPR003593">
    <property type="entry name" value="AAA+_ATPase"/>
</dbReference>
<dbReference type="EC" id="2.7.1.48" evidence="5 16"/>
<evidence type="ECO:0000259" key="18">
    <source>
        <dbReference type="SMART" id="SM00382"/>
    </source>
</evidence>
<reference evidence="19 20" key="1">
    <citation type="submission" date="2019-03" db="EMBL/GenBank/DDBJ databases">
        <title>Complete Genome Sequence of Leuconostoc kimchii strain NKJ218 Isolated from Homemade Kimchi.</title>
        <authorList>
            <person name="Jung J.Y."/>
            <person name="Jin H.M."/>
            <person name="Jung J.-W."/>
            <person name="Lee S.-Y."/>
            <person name="Ryu B.-G."/>
            <person name="Han S.-S."/>
            <person name="Kang H.K."/>
            <person name="Choi H.W."/>
            <person name="Chung E.J."/>
            <person name="Choi K.-M."/>
        </authorList>
    </citation>
    <scope>NUCLEOTIDE SEQUENCE [LARGE SCALE GENOMIC DNA]</scope>
    <source>
        <strain evidence="19 20">NKJ218</strain>
    </source>
</reference>
<evidence type="ECO:0000256" key="4">
    <source>
        <dbReference type="ARBA" id="ARBA00005408"/>
    </source>
</evidence>
<evidence type="ECO:0000256" key="3">
    <source>
        <dbReference type="ARBA" id="ARBA00004784"/>
    </source>
</evidence>
<comment type="pathway">
    <text evidence="3 16 17">Pyrimidine metabolism; CTP biosynthesis via salvage pathway; CTP from cytidine: step 1/3.</text>
</comment>
<evidence type="ECO:0000256" key="9">
    <source>
        <dbReference type="ARBA" id="ARBA00022741"/>
    </source>
</evidence>
<keyword evidence="7 16" id="KW-0963">Cytoplasm</keyword>
<dbReference type="InterPro" id="IPR000764">
    <property type="entry name" value="Uridine_kinase-like"/>
</dbReference>
<dbReference type="SUPFAM" id="SSF52540">
    <property type="entry name" value="P-loop containing nucleoside triphosphate hydrolases"/>
    <property type="match status" value="1"/>
</dbReference>
<dbReference type="InterPro" id="IPR026008">
    <property type="entry name" value="Uridine_kinase"/>
</dbReference>
<dbReference type="SMART" id="SM00382">
    <property type="entry name" value="AAA"/>
    <property type="match status" value="1"/>
</dbReference>
<comment type="similarity">
    <text evidence="4 16 17">Belongs to the uridine kinase family.</text>
</comment>
<dbReference type="HAMAP" id="MF_00551">
    <property type="entry name" value="Uridine_kinase"/>
    <property type="match status" value="1"/>
</dbReference>
<evidence type="ECO:0000256" key="7">
    <source>
        <dbReference type="ARBA" id="ARBA00022490"/>
    </source>
</evidence>
<accession>A0ABX5SL01</accession>
<evidence type="ECO:0000256" key="14">
    <source>
        <dbReference type="ARBA" id="ARBA00047436"/>
    </source>
</evidence>
<feature type="domain" description="AAA+ ATPase" evidence="18">
    <location>
        <begin position="4"/>
        <end position="154"/>
    </location>
</feature>
<evidence type="ECO:0000256" key="17">
    <source>
        <dbReference type="RuleBase" id="RU003825"/>
    </source>
</evidence>
<evidence type="ECO:0000256" key="12">
    <source>
        <dbReference type="ARBA" id="ARBA00030641"/>
    </source>
</evidence>
<comment type="catalytic activity">
    <reaction evidence="14 17">
        <text>cytidine + ATP = CMP + ADP + H(+)</text>
        <dbReference type="Rhea" id="RHEA:24674"/>
        <dbReference type="ChEBI" id="CHEBI:15378"/>
        <dbReference type="ChEBI" id="CHEBI:17562"/>
        <dbReference type="ChEBI" id="CHEBI:30616"/>
        <dbReference type="ChEBI" id="CHEBI:60377"/>
        <dbReference type="ChEBI" id="CHEBI:456216"/>
        <dbReference type="EC" id="2.7.1.48"/>
    </reaction>
</comment>
<dbReference type="InterPro" id="IPR027417">
    <property type="entry name" value="P-loop_NTPase"/>
</dbReference>
<keyword evidence="10 16" id="KW-0418">Kinase</keyword>
<dbReference type="EMBL" id="CP037939">
    <property type="protein sequence ID" value="QBR47203.1"/>
    <property type="molecule type" value="Genomic_DNA"/>
</dbReference>
<feature type="binding site" evidence="16">
    <location>
        <begin position="12"/>
        <end position="19"/>
    </location>
    <ligand>
        <name>ATP</name>
        <dbReference type="ChEBI" id="CHEBI:30616"/>
    </ligand>
</feature>
<keyword evidence="11 16" id="KW-0067">ATP-binding</keyword>
<dbReference type="NCBIfam" id="TIGR00235">
    <property type="entry name" value="udk"/>
    <property type="match status" value="1"/>
</dbReference>
<keyword evidence="8 16" id="KW-0808">Transferase</keyword>
<evidence type="ECO:0000256" key="15">
    <source>
        <dbReference type="ARBA" id="ARBA00048909"/>
    </source>
</evidence>
<keyword evidence="9 16" id="KW-0547">Nucleotide-binding</keyword>
<evidence type="ECO:0000256" key="11">
    <source>
        <dbReference type="ARBA" id="ARBA00022840"/>
    </source>
</evidence>
<evidence type="ECO:0000256" key="16">
    <source>
        <dbReference type="HAMAP-Rule" id="MF_00551"/>
    </source>
</evidence>
<evidence type="ECO:0000256" key="1">
    <source>
        <dbReference type="ARBA" id="ARBA00004496"/>
    </source>
</evidence>
<evidence type="ECO:0000256" key="2">
    <source>
        <dbReference type="ARBA" id="ARBA00004690"/>
    </source>
</evidence>
<evidence type="ECO:0000256" key="8">
    <source>
        <dbReference type="ARBA" id="ARBA00022679"/>
    </source>
</evidence>
<evidence type="ECO:0000313" key="19">
    <source>
        <dbReference type="EMBL" id="QBR47203.1"/>
    </source>
</evidence>
<proteinExistence type="inferred from homology"/>
<dbReference type="PRINTS" id="PR00988">
    <property type="entry name" value="URIDINKINASE"/>
</dbReference>
<dbReference type="Proteomes" id="UP000295756">
    <property type="component" value="Chromosome"/>
</dbReference>
<name>A0ABX5SL01_9LACO</name>
<dbReference type="CDD" id="cd02023">
    <property type="entry name" value="UMPK"/>
    <property type="match status" value="1"/>
</dbReference>
<dbReference type="PANTHER" id="PTHR10285">
    <property type="entry name" value="URIDINE KINASE"/>
    <property type="match status" value="1"/>
</dbReference>
<sequence length="213" mass="24611">MVQKPLVIGITGGSGSGKTTVSRELVRRLIEDGSSAILLQQDSYYKEQSDKPMSERVLTNYDHPDSFETDLFVSDLRRLLRYETINKPIYDYENHTRSKEVEHVEPADVLIVDGVLLFNDERVRDMLDMKIFVDTDDDIRFLRRLERDIDERGRTVRGVIEQYLATVKPMYHQFVEPTKRYANIIVPEGGENLVAIDMLTNQAKAMLKKNNTV</sequence>
<protein>
    <recommendedName>
        <fullName evidence="6 16">Uridine kinase</fullName>
        <ecNumber evidence="5 16">2.7.1.48</ecNumber>
    </recommendedName>
    <alternativeName>
        <fullName evidence="12 16">Cytidine monophosphokinase</fullName>
    </alternativeName>
    <alternativeName>
        <fullName evidence="13 16">Uridine monophosphokinase</fullName>
    </alternativeName>
</protein>
<dbReference type="Gene3D" id="3.40.50.300">
    <property type="entry name" value="P-loop containing nucleotide triphosphate hydrolases"/>
    <property type="match status" value="1"/>
</dbReference>
<dbReference type="NCBIfam" id="NF004018">
    <property type="entry name" value="PRK05480.1"/>
    <property type="match status" value="1"/>
</dbReference>
<gene>
    <name evidence="16" type="primary">udk</name>
    <name evidence="19" type="ORF">EW139_03350</name>
</gene>
<evidence type="ECO:0000256" key="6">
    <source>
        <dbReference type="ARBA" id="ARBA00021478"/>
    </source>
</evidence>